<feature type="compositionally biased region" description="Polar residues" evidence="4">
    <location>
        <begin position="745"/>
        <end position="764"/>
    </location>
</feature>
<dbReference type="PROSITE" id="PS00463">
    <property type="entry name" value="ZN2_CY6_FUNGAL_1"/>
    <property type="match status" value="1"/>
</dbReference>
<feature type="domain" description="Zn(2)-C6 fungal-type" evidence="5">
    <location>
        <begin position="98"/>
        <end position="128"/>
    </location>
</feature>
<dbReference type="GO" id="GO:0008270">
    <property type="term" value="F:zinc ion binding"/>
    <property type="evidence" value="ECO:0007669"/>
    <property type="project" value="InterPro"/>
</dbReference>
<dbReference type="PANTHER" id="PTHR47840:SF1">
    <property type="entry name" value="ZN(II)2CYS6 TRANSCRIPTION FACTOR (EUROFUNG)"/>
    <property type="match status" value="1"/>
</dbReference>
<dbReference type="PANTHER" id="PTHR47840">
    <property type="entry name" value="ZN(II)2CYS6 TRANSCRIPTION FACTOR (EUROFUNG)-RELATED"/>
    <property type="match status" value="1"/>
</dbReference>
<gene>
    <name evidence="6" type="ORF">KAF25_011194</name>
</gene>
<keyword evidence="3" id="KW-0539">Nucleus</keyword>
<dbReference type="AlphaFoldDB" id="A0A9P7H0Z8"/>
<dbReference type="CDD" id="cd00067">
    <property type="entry name" value="GAL4"/>
    <property type="match status" value="1"/>
</dbReference>
<reference evidence="6" key="1">
    <citation type="submission" date="2021-04" db="EMBL/GenBank/DDBJ databases">
        <title>Draft genome of Fusarium avenaceum strain F156N33, isolated from an atmospheric sample in Virginia.</title>
        <authorList>
            <person name="Yang S."/>
            <person name="Vinatzer B.A."/>
            <person name="Coleman J."/>
        </authorList>
    </citation>
    <scope>NUCLEOTIDE SEQUENCE</scope>
    <source>
        <strain evidence="6">F156N33</strain>
    </source>
</reference>
<evidence type="ECO:0000256" key="3">
    <source>
        <dbReference type="ARBA" id="ARBA00023242"/>
    </source>
</evidence>
<comment type="caution">
    <text evidence="6">The sequence shown here is derived from an EMBL/GenBank/DDBJ whole genome shotgun (WGS) entry which is preliminary data.</text>
</comment>
<dbReference type="GO" id="GO:0000981">
    <property type="term" value="F:DNA-binding transcription factor activity, RNA polymerase II-specific"/>
    <property type="evidence" value="ECO:0007669"/>
    <property type="project" value="InterPro"/>
</dbReference>
<evidence type="ECO:0000256" key="4">
    <source>
        <dbReference type="SAM" id="MobiDB-lite"/>
    </source>
</evidence>
<feature type="non-terminal residue" evidence="6">
    <location>
        <position position="1"/>
    </location>
</feature>
<keyword evidence="1" id="KW-0805">Transcription regulation</keyword>
<protein>
    <recommendedName>
        <fullName evidence="5">Zn(2)-C6 fungal-type domain-containing protein</fullName>
    </recommendedName>
</protein>
<dbReference type="InterPro" id="IPR001138">
    <property type="entry name" value="Zn2Cys6_DnaBD"/>
</dbReference>
<organism evidence="6 7">
    <name type="scientific">Fusarium avenaceum</name>
    <dbReference type="NCBI Taxonomy" id="40199"/>
    <lineage>
        <taxon>Eukaryota</taxon>
        <taxon>Fungi</taxon>
        <taxon>Dikarya</taxon>
        <taxon>Ascomycota</taxon>
        <taxon>Pezizomycotina</taxon>
        <taxon>Sordariomycetes</taxon>
        <taxon>Hypocreomycetidae</taxon>
        <taxon>Hypocreales</taxon>
        <taxon>Nectriaceae</taxon>
        <taxon>Fusarium</taxon>
        <taxon>Fusarium tricinctum species complex</taxon>
    </lineage>
</organism>
<name>A0A9P7H0Z8_9HYPO</name>
<evidence type="ECO:0000259" key="5">
    <source>
        <dbReference type="PROSITE" id="PS00463"/>
    </source>
</evidence>
<dbReference type="Proteomes" id="UP000782241">
    <property type="component" value="Unassembled WGS sequence"/>
</dbReference>
<sequence length="795" mass="88339">ISSSSADDMDAKTSRPGKTADESHHDLSPSAVSNATPNAIPITSIPSISISSLLAMGEHISLDEQQLTTDSTPGQKRHPEADTLATTKRRKLRKGTQSCWECKRRKSKCIFSGASEVCDFCKRRGTDCVSQEVTEKPPPPGSNKHIVDRLGEVEALLQHLLKSARSEGRSIEGLISPVSLESRSKSLDNGRTRSKSPHTVTSHIDVDEYDNSTIDHPAALASISGEILPSVSQDKPSSLPDPHDDLCRDLVAAWPSPQDMEVILSLPADPAQIIRVMTCTPPKDRGSTLPSPATLLRLPPRGSHPILVARKLLVLATFLQGVPLSSESHIAKLSTSYETIMARIVKLVHDRVTCNDDLVSSLEGIECMMLESLYENYAGNLRRSWLATRKTVMIAQMLGLNRCISPPSFRGAAIEPDELWFRLINLDRYLCLMLGLPQSSPDEPVGSIDVPYTLPSNRKLQVFCSTACGLLLRRKPSELCDQAFTKEIDKLLRDACTSMPAQWWIMPNLASCTDLPDKLRETLRFNDHMMQYHLLLQLHMPYLLRIDDGNQYGYYKLAAITASREVLTRFVSVRAIPQTRYYCRGTDLIAFVACTALTLAHILCDHRHKRIEDNGFHFLEQQRLSDRGLLEQVLTIAETLARKSEDDISKRLMTLLHYLLAIEDNVTAGIRYTVSFGEESTRDGDLAHHLKASEDGTVLDIHLPNFPVIKIVRRDSEGNEPLPVLLEVPWGLTPPGQRGTRRTSRTMQNHGDVTGSITGTQDSSVAPDHMLTEPWTLEGFDMSFLDNFMEGPVVI</sequence>
<dbReference type="CDD" id="cd12148">
    <property type="entry name" value="fungal_TF_MHR"/>
    <property type="match status" value="1"/>
</dbReference>
<dbReference type="SUPFAM" id="SSF57701">
    <property type="entry name" value="Zn2/Cys6 DNA-binding domain"/>
    <property type="match status" value="1"/>
</dbReference>
<evidence type="ECO:0000256" key="2">
    <source>
        <dbReference type="ARBA" id="ARBA00023163"/>
    </source>
</evidence>
<dbReference type="EMBL" id="JAGPUO010000019">
    <property type="protein sequence ID" value="KAG5657025.1"/>
    <property type="molecule type" value="Genomic_DNA"/>
</dbReference>
<feature type="compositionally biased region" description="Basic and acidic residues" evidence="4">
    <location>
        <begin position="9"/>
        <end position="27"/>
    </location>
</feature>
<dbReference type="InterPro" id="IPR036864">
    <property type="entry name" value="Zn2-C6_fun-type_DNA-bd_sf"/>
</dbReference>
<evidence type="ECO:0000256" key="1">
    <source>
        <dbReference type="ARBA" id="ARBA00023015"/>
    </source>
</evidence>
<evidence type="ECO:0000313" key="7">
    <source>
        <dbReference type="Proteomes" id="UP000782241"/>
    </source>
</evidence>
<feature type="region of interest" description="Disordered" evidence="4">
    <location>
        <begin position="1"/>
        <end position="39"/>
    </location>
</feature>
<accession>A0A9P7H0Z8</accession>
<keyword evidence="7" id="KW-1185">Reference proteome</keyword>
<dbReference type="Gene3D" id="4.10.240.10">
    <property type="entry name" value="Zn(2)-C6 fungal-type DNA-binding domain"/>
    <property type="match status" value="1"/>
</dbReference>
<proteinExistence type="predicted"/>
<feature type="region of interest" description="Disordered" evidence="4">
    <location>
        <begin position="733"/>
        <end position="767"/>
    </location>
</feature>
<evidence type="ECO:0000313" key="6">
    <source>
        <dbReference type="EMBL" id="KAG5657025.1"/>
    </source>
</evidence>
<keyword evidence="2" id="KW-0804">Transcription</keyword>